<keyword evidence="2 4" id="KW-0863">Zinc-finger</keyword>
<protein>
    <recommendedName>
        <fullName evidence="5">MYND-type domain-containing protein</fullName>
    </recommendedName>
</protein>
<keyword evidence="3" id="KW-0862">Zinc</keyword>
<feature type="domain" description="MYND-type" evidence="5">
    <location>
        <begin position="72"/>
        <end position="119"/>
    </location>
</feature>
<dbReference type="EMBL" id="JAVRRG010000135">
    <property type="protein sequence ID" value="KAK5081800.1"/>
    <property type="molecule type" value="Genomic_DNA"/>
</dbReference>
<evidence type="ECO:0000313" key="7">
    <source>
        <dbReference type="Proteomes" id="UP001345013"/>
    </source>
</evidence>
<gene>
    <name evidence="6" type="ORF">LTR24_008154</name>
</gene>
<keyword evidence="1" id="KW-0479">Metal-binding</keyword>
<keyword evidence="7" id="KW-1185">Reference proteome</keyword>
<dbReference type="InterPro" id="IPR002893">
    <property type="entry name" value="Znf_MYND"/>
</dbReference>
<sequence length="406" mass="45468">MADSALSTTDLETSFKALVACLDELDNGQLSLSRISGDADDEGPHPTYDSLLTPIEATAVEPTPNTEESRSCAVCEAHTERCCKACSHASLLSKHVQKRTYYCSKPCQEAHWQDHKASCKNIRNLLDRQSLSRAVQFLQRSFYIYREAAFDLSIKSINFQGNTVVIHEGPYVDNEILPGFPHDLVKSQKPEVKNMLLTMMSCSDMFIQIEKLCALLLKDTKYVKKIEELAVVVGHGPLNWHFHRHQGLFKSEHFPHTAYRVTLRDQSKWAIDLTAAQYGYAANLLPWKKYEQTRLRRILSISSFGTSSIQAAAVHTPGGLTPFGLVNELSTAIWHAQREIGKALEMDVINGLKGRGLTADILLAALPDGECATEMLYVLAAGKYAMEEFKKYVQQNTAKLFKEHMA</sequence>
<organism evidence="6 7">
    <name type="scientific">Lithohypha guttulata</name>
    <dbReference type="NCBI Taxonomy" id="1690604"/>
    <lineage>
        <taxon>Eukaryota</taxon>
        <taxon>Fungi</taxon>
        <taxon>Dikarya</taxon>
        <taxon>Ascomycota</taxon>
        <taxon>Pezizomycotina</taxon>
        <taxon>Eurotiomycetes</taxon>
        <taxon>Chaetothyriomycetidae</taxon>
        <taxon>Chaetothyriales</taxon>
        <taxon>Trichomeriaceae</taxon>
        <taxon>Lithohypha</taxon>
    </lineage>
</organism>
<evidence type="ECO:0000259" key="5">
    <source>
        <dbReference type="PROSITE" id="PS50865"/>
    </source>
</evidence>
<reference evidence="6 7" key="1">
    <citation type="submission" date="2023-08" db="EMBL/GenBank/DDBJ databases">
        <title>Black Yeasts Isolated from many extreme environments.</title>
        <authorList>
            <person name="Coleine C."/>
            <person name="Stajich J.E."/>
            <person name="Selbmann L."/>
        </authorList>
    </citation>
    <scope>NUCLEOTIDE SEQUENCE [LARGE SCALE GENOMIC DNA]</scope>
    <source>
        <strain evidence="6 7">CCFEE 5885</strain>
    </source>
</reference>
<evidence type="ECO:0000256" key="1">
    <source>
        <dbReference type="ARBA" id="ARBA00022723"/>
    </source>
</evidence>
<evidence type="ECO:0000256" key="4">
    <source>
        <dbReference type="PROSITE-ProRule" id="PRU00134"/>
    </source>
</evidence>
<dbReference type="PROSITE" id="PS50865">
    <property type="entry name" value="ZF_MYND_2"/>
    <property type="match status" value="1"/>
</dbReference>
<dbReference type="Proteomes" id="UP001345013">
    <property type="component" value="Unassembled WGS sequence"/>
</dbReference>
<evidence type="ECO:0000313" key="6">
    <source>
        <dbReference type="EMBL" id="KAK5081800.1"/>
    </source>
</evidence>
<dbReference type="Gene3D" id="6.10.140.2220">
    <property type="match status" value="1"/>
</dbReference>
<accession>A0ABR0K0V9</accession>
<evidence type="ECO:0000256" key="2">
    <source>
        <dbReference type="ARBA" id="ARBA00022771"/>
    </source>
</evidence>
<name>A0ABR0K0V9_9EURO</name>
<evidence type="ECO:0000256" key="3">
    <source>
        <dbReference type="ARBA" id="ARBA00022833"/>
    </source>
</evidence>
<comment type="caution">
    <text evidence="6">The sequence shown here is derived from an EMBL/GenBank/DDBJ whole genome shotgun (WGS) entry which is preliminary data.</text>
</comment>
<proteinExistence type="predicted"/>